<reference evidence="1 4" key="2">
    <citation type="journal article" date="2017" name="Arch. Virol.">
        <title>First complete genome sequence of a virulent bacteriophage infecting the opportunistic pathogen Serratia rubidaea.</title>
        <authorList>
            <person name="Xing S."/>
            <person name="Ma T."/>
            <person name="Zhang X."/>
            <person name="Huang Y."/>
            <person name="Mi Z."/>
            <person name="Sun Q."/>
            <person name="An X."/>
            <person name="Fan H."/>
            <person name="Wu S."/>
            <person name="Wei L."/>
            <person name="Tong Y."/>
        </authorList>
    </citation>
    <scope>NUCLEOTIDE SEQUENCE [LARGE SCALE GENOMIC DNA]</scope>
</reference>
<evidence type="ECO:0000313" key="2">
    <source>
        <dbReference type="EMBL" id="APD20114.1"/>
    </source>
</evidence>
<dbReference type="Pfam" id="PF23786">
    <property type="entry name" value="Baseplate_wedge"/>
    <property type="match status" value="1"/>
</dbReference>
<accession>A0A1J0MGP8</accession>
<evidence type="ECO:0000313" key="3">
    <source>
        <dbReference type="Proteomes" id="UP000230444"/>
    </source>
</evidence>
<dbReference type="RefSeq" id="YP_009616007.1">
    <property type="nucleotide sequence ID" value="NC_042047.1"/>
</dbReference>
<dbReference type="Proteomes" id="UP000230444">
    <property type="component" value="Segment"/>
</dbReference>
<dbReference type="GeneID" id="40092488"/>
<organism evidence="2 3">
    <name type="scientific">Serratia phage vB_Sru_IME250</name>
    <dbReference type="NCBI Taxonomy" id="1852640"/>
    <lineage>
        <taxon>Viruses</taxon>
        <taxon>Duplodnaviria</taxon>
        <taxon>Heunggongvirae</taxon>
        <taxon>Uroviricota</taxon>
        <taxon>Caudoviricetes</taxon>
        <taxon>Pantevenvirales</taxon>
        <taxon>Ackermannviridae</taxon>
        <taxon>Taipeivirus</taxon>
        <taxon>Taipeivirus IME250</taxon>
    </lineage>
</organism>
<dbReference type="Proteomes" id="UP000231470">
    <property type="component" value="Segment"/>
</dbReference>
<evidence type="ECO:0008006" key="5">
    <source>
        <dbReference type="Google" id="ProtNLM"/>
    </source>
</evidence>
<dbReference type="InterPro" id="IPR057083">
    <property type="entry name" value="Baseplate_wedge"/>
</dbReference>
<dbReference type="EMBL" id="KY073123">
    <property type="protein sequence ID" value="APD20114.1"/>
    <property type="molecule type" value="Genomic_DNA"/>
</dbReference>
<dbReference type="EMBL" id="KX147096">
    <property type="protein sequence ID" value="ANM47206.1"/>
    <property type="molecule type" value="Genomic_DNA"/>
</dbReference>
<reference evidence="2 3" key="1">
    <citation type="submission" date="2016-11" db="EMBL/GenBank/DDBJ databases">
        <title>Complete genome of the first virulent bacteriophage infecting the opportunist pathogen Serratia rubidaea.</title>
        <authorList>
            <person name="Xing S."/>
            <person name="Ma T."/>
            <person name="Zhang X."/>
            <person name="Huang Y."/>
            <person name="Mi Z."/>
            <person name="Sun Q."/>
            <person name="An X."/>
            <person name="Fan H."/>
            <person name="Wu S."/>
            <person name="Lin W."/>
            <person name="Tong Y."/>
        </authorList>
    </citation>
    <scope>NUCLEOTIDE SEQUENCE [LARGE SCALE GENOMIC DNA]</scope>
</reference>
<protein>
    <recommendedName>
        <fullName evidence="5">Baseplate wedge subunit</fullName>
    </recommendedName>
</protein>
<sequence length="283" mass="33073">MSKELNNGHLGVKYETPLFYQNDFPLFIEFMDTFFNWLYRQNGFTEEEILGYLADTSWLNPASDASPLMQLVDVKLQKTPGTAARDMLLDKFLVRTFENMMALDTEELLDSDGRPLFSPEDKNNSIDEWYKEFGFQRTVDKSFPEFGFFVPDGSDGLITADGNQFSVYIEGTRRRTLDHTRWLKLLKHIYKIRGTQKAIELFFWIYFGVPVTVYYPKEDLAGLDDNFECDGTVGLRDDYYYDEFTYVIKIPGDVADFEGVFERVFRQHFHPAGFKVFLESTRS</sequence>
<keyword evidence="4" id="KW-1185">Reference proteome</keyword>
<dbReference type="OrthoDB" id="4696at10239"/>
<evidence type="ECO:0000313" key="1">
    <source>
        <dbReference type="EMBL" id="ANM47206.1"/>
    </source>
</evidence>
<name>A0A1J0MGP8_9CAUD</name>
<proteinExistence type="predicted"/>
<evidence type="ECO:0000313" key="4">
    <source>
        <dbReference type="Proteomes" id="UP000231470"/>
    </source>
</evidence>
<dbReference type="KEGG" id="vg:40092488"/>